<dbReference type="InterPro" id="IPR049054">
    <property type="entry name" value="CN_hydtase_beta-like_N"/>
</dbReference>
<evidence type="ECO:0000313" key="3">
    <source>
        <dbReference type="Proteomes" id="UP000244940"/>
    </source>
</evidence>
<dbReference type="SUPFAM" id="SSF50090">
    <property type="entry name" value="Electron transport accessory proteins"/>
    <property type="match status" value="1"/>
</dbReference>
<accession>A0A2U2CHZ5</accession>
<organism evidence="2 3">
    <name type="scientific">Pararhodobacter marinus</name>
    <dbReference type="NCBI Taxonomy" id="2184063"/>
    <lineage>
        <taxon>Bacteria</taxon>
        <taxon>Pseudomonadati</taxon>
        <taxon>Pseudomonadota</taxon>
        <taxon>Alphaproteobacteria</taxon>
        <taxon>Rhodobacterales</taxon>
        <taxon>Paracoccaceae</taxon>
        <taxon>Pararhodobacter</taxon>
    </lineage>
</organism>
<name>A0A2U2CHZ5_9RHOB</name>
<feature type="domain" description="Nitrile hydratase beta subunit-like N-terminal" evidence="1">
    <location>
        <begin position="16"/>
        <end position="92"/>
    </location>
</feature>
<evidence type="ECO:0000259" key="1">
    <source>
        <dbReference type="Pfam" id="PF21006"/>
    </source>
</evidence>
<reference evidence="2 3" key="1">
    <citation type="submission" date="2018-05" db="EMBL/GenBank/DDBJ databases">
        <title>Pararhodobacter marina sp. nov., isolated from deep-sea water of the Indian Ocean.</title>
        <authorList>
            <person name="Lai Q.Sr."/>
            <person name="Liu X."/>
            <person name="Shao Z."/>
        </authorList>
    </citation>
    <scope>NUCLEOTIDE SEQUENCE [LARGE SCALE GENOMIC DNA]</scope>
    <source>
        <strain evidence="2 3">CIC4N-9</strain>
    </source>
</reference>
<comment type="caution">
    <text evidence="2">The sequence shown here is derived from an EMBL/GenBank/DDBJ whole genome shotgun (WGS) entry which is preliminary data.</text>
</comment>
<protein>
    <submittedName>
        <fullName evidence="2">Nitrile hydratase accessory protein</fullName>
    </submittedName>
</protein>
<sequence length="109" mass="11862">MSASDPVDFRADASFDAPFDAPWQAQLFGLTVALSEAGLFGWPDWTRALGAEIAQGTPYWQAWLRAFESLLSERGIALPGDIALLAARWQDAAHATPHGQPIRLENAAR</sequence>
<proteinExistence type="predicted"/>
<dbReference type="NCBIfam" id="TIGR03889">
    <property type="entry name" value="nitrile_acc"/>
    <property type="match status" value="1"/>
</dbReference>
<dbReference type="RefSeq" id="WP_109531318.1">
    <property type="nucleotide sequence ID" value="NZ_CAXPUO010000052.1"/>
</dbReference>
<keyword evidence="3" id="KW-1185">Reference proteome</keyword>
<dbReference type="OrthoDB" id="9811616at2"/>
<dbReference type="Gene3D" id="1.10.472.20">
    <property type="entry name" value="Nitrile hydratase, beta subunit"/>
    <property type="match status" value="1"/>
</dbReference>
<evidence type="ECO:0000313" key="2">
    <source>
        <dbReference type="EMBL" id="PWE31517.1"/>
    </source>
</evidence>
<dbReference type="InterPro" id="IPR008990">
    <property type="entry name" value="Elect_transpt_acc-like_dom_sf"/>
</dbReference>
<gene>
    <name evidence="2" type="ORF">C4N9_00415</name>
</gene>
<dbReference type="Proteomes" id="UP000244940">
    <property type="component" value="Unassembled WGS sequence"/>
</dbReference>
<dbReference type="GeneID" id="94363340"/>
<dbReference type="Pfam" id="PF21006">
    <property type="entry name" value="NHase_beta_N"/>
    <property type="match status" value="1"/>
</dbReference>
<dbReference type="InterPro" id="IPR042262">
    <property type="entry name" value="CN_hydtase_beta_C"/>
</dbReference>
<dbReference type="InterPro" id="IPR023808">
    <property type="entry name" value="Nitrile_Hydratase_acc_put"/>
</dbReference>
<dbReference type="EMBL" id="QEYD01000001">
    <property type="protein sequence ID" value="PWE31517.1"/>
    <property type="molecule type" value="Genomic_DNA"/>
</dbReference>
<dbReference type="AlphaFoldDB" id="A0A2U2CHZ5"/>